<dbReference type="InterPro" id="IPR013557">
    <property type="entry name" value="AntA/B_antirep"/>
</dbReference>
<keyword evidence="1" id="KW-0175">Coiled coil</keyword>
<name>A0AAP3AQD7_RIEAN</name>
<evidence type="ECO:0000313" key="4">
    <source>
        <dbReference type="EMBL" id="MCW0524433.1"/>
    </source>
</evidence>
<dbReference type="InterPro" id="IPR005039">
    <property type="entry name" value="Ant_C"/>
</dbReference>
<dbReference type="Proteomes" id="UP001207440">
    <property type="component" value="Unassembled WGS sequence"/>
</dbReference>
<proteinExistence type="predicted"/>
<dbReference type="Pfam" id="PF08346">
    <property type="entry name" value="AntA"/>
    <property type="match status" value="1"/>
</dbReference>
<feature type="coiled-coil region" evidence="1">
    <location>
        <begin position="123"/>
        <end position="152"/>
    </location>
</feature>
<dbReference type="PANTHER" id="PTHR36180:SF1">
    <property type="entry name" value="ANTA_ANTB ANTIREPRESSOR DOMAIN-CONTAINING PROTEIN"/>
    <property type="match status" value="1"/>
</dbReference>
<dbReference type="Pfam" id="PF03374">
    <property type="entry name" value="ANT"/>
    <property type="match status" value="1"/>
</dbReference>
<feature type="domain" description="Antirepressor protein C-terminal" evidence="2">
    <location>
        <begin position="148"/>
        <end position="258"/>
    </location>
</feature>
<evidence type="ECO:0000259" key="3">
    <source>
        <dbReference type="Pfam" id="PF08346"/>
    </source>
</evidence>
<gene>
    <name evidence="4" type="ORF">OKE68_08915</name>
</gene>
<accession>A0AAP3AQD7</accession>
<feature type="domain" description="AntA/AntB antirepressor" evidence="3">
    <location>
        <begin position="16"/>
        <end position="96"/>
    </location>
</feature>
<comment type="caution">
    <text evidence="4">The sequence shown here is derived from an EMBL/GenBank/DDBJ whole genome shotgun (WGS) entry which is preliminary data.</text>
</comment>
<evidence type="ECO:0000313" key="5">
    <source>
        <dbReference type="Proteomes" id="UP001207440"/>
    </source>
</evidence>
<dbReference type="EMBL" id="JAOZYT010000062">
    <property type="protein sequence ID" value="MCW0524433.1"/>
    <property type="molecule type" value="Genomic_DNA"/>
</dbReference>
<dbReference type="GO" id="GO:0003677">
    <property type="term" value="F:DNA binding"/>
    <property type="evidence" value="ECO:0007669"/>
    <property type="project" value="InterPro"/>
</dbReference>
<dbReference type="AlphaFoldDB" id="A0AAP3AQD7"/>
<dbReference type="RefSeq" id="WP_214194021.1">
    <property type="nucleotide sequence ID" value="NZ_CP142016.1"/>
</dbReference>
<sequence>MKALIKITEQNGKQAVSARELHSFLESKQDFSNWIKNRIEKYGLIEGQDYQKLYFDYNGNLLNINLNKNIDIDNQRVMKIEYILSIDTAKELAMVEGNDKGKQARRYFIECEKKLKTTLPTTYKEALLELIKKEEEKEVLLLQNQEQQAQLEAQAPKVLFTEAVMGSKTSCLIGELAKVITQNGYEIGERRLFKYLRENGYLGRKGERYNIPNQKYVEQGIFELKKGTRSGSGGVMHTTITTKVTGKGQVYFVNKFLKHLQSA</sequence>
<dbReference type="PANTHER" id="PTHR36180">
    <property type="entry name" value="DNA-BINDING PROTEIN-RELATED-RELATED"/>
    <property type="match status" value="1"/>
</dbReference>
<evidence type="ECO:0000256" key="1">
    <source>
        <dbReference type="SAM" id="Coils"/>
    </source>
</evidence>
<organism evidence="4 5">
    <name type="scientific">Riemerella anatipestifer</name>
    <name type="common">Moraxella anatipestifer</name>
    <dbReference type="NCBI Taxonomy" id="34085"/>
    <lineage>
        <taxon>Bacteria</taxon>
        <taxon>Pseudomonadati</taxon>
        <taxon>Bacteroidota</taxon>
        <taxon>Flavobacteriia</taxon>
        <taxon>Flavobacteriales</taxon>
        <taxon>Weeksellaceae</taxon>
        <taxon>Riemerella</taxon>
    </lineage>
</organism>
<reference evidence="4" key="1">
    <citation type="submission" date="2022-10" db="EMBL/GenBank/DDBJ databases">
        <title>Sifting through the core-genome to identify putative cross-protective antigens against Riemerella anatipestifer.</title>
        <authorList>
            <person name="Zheng X."/>
            <person name="Zhang W."/>
        </authorList>
    </citation>
    <scope>NUCLEOTIDE SEQUENCE</scope>
    <source>
        <strain evidence="4">ZWRA178</strain>
    </source>
</reference>
<evidence type="ECO:0000259" key="2">
    <source>
        <dbReference type="Pfam" id="PF03374"/>
    </source>
</evidence>
<protein>
    <submittedName>
        <fullName evidence="4">Phage antirepressor KilAC domain-containing protein</fullName>
    </submittedName>
</protein>